<proteinExistence type="predicted"/>
<keyword evidence="2" id="KW-1185">Reference proteome</keyword>
<evidence type="ECO:0000313" key="1">
    <source>
        <dbReference type="EMBL" id="KAJ1189495.1"/>
    </source>
</evidence>
<dbReference type="AlphaFoldDB" id="A0AAV7UME2"/>
<reference evidence="1" key="1">
    <citation type="journal article" date="2022" name="bioRxiv">
        <title>Sequencing and chromosome-scale assembly of the giantPleurodeles waltlgenome.</title>
        <authorList>
            <person name="Brown T."/>
            <person name="Elewa A."/>
            <person name="Iarovenko S."/>
            <person name="Subramanian E."/>
            <person name="Araus A.J."/>
            <person name="Petzold A."/>
            <person name="Susuki M."/>
            <person name="Suzuki K.-i.T."/>
            <person name="Hayashi T."/>
            <person name="Toyoda A."/>
            <person name="Oliveira C."/>
            <person name="Osipova E."/>
            <person name="Leigh N.D."/>
            <person name="Simon A."/>
            <person name="Yun M.H."/>
        </authorList>
    </citation>
    <scope>NUCLEOTIDE SEQUENCE</scope>
    <source>
        <strain evidence="1">20211129_DDA</strain>
        <tissue evidence="1">Liver</tissue>
    </source>
</reference>
<dbReference type="Proteomes" id="UP001066276">
    <property type="component" value="Chromosome 3_1"/>
</dbReference>
<protein>
    <submittedName>
        <fullName evidence="1">Uncharacterized protein</fullName>
    </submittedName>
</protein>
<dbReference type="EMBL" id="JANPWB010000005">
    <property type="protein sequence ID" value="KAJ1189495.1"/>
    <property type="molecule type" value="Genomic_DNA"/>
</dbReference>
<evidence type="ECO:0000313" key="2">
    <source>
        <dbReference type="Proteomes" id="UP001066276"/>
    </source>
</evidence>
<organism evidence="1 2">
    <name type="scientific">Pleurodeles waltl</name>
    <name type="common">Iberian ribbed newt</name>
    <dbReference type="NCBI Taxonomy" id="8319"/>
    <lineage>
        <taxon>Eukaryota</taxon>
        <taxon>Metazoa</taxon>
        <taxon>Chordata</taxon>
        <taxon>Craniata</taxon>
        <taxon>Vertebrata</taxon>
        <taxon>Euteleostomi</taxon>
        <taxon>Amphibia</taxon>
        <taxon>Batrachia</taxon>
        <taxon>Caudata</taxon>
        <taxon>Salamandroidea</taxon>
        <taxon>Salamandridae</taxon>
        <taxon>Pleurodelinae</taxon>
        <taxon>Pleurodeles</taxon>
    </lineage>
</organism>
<sequence>MELQRNGGTDGSHFRAINEVVIEADARIIGVRNSFDTRDPKVLVPKELAVGGSGEGGSCRDLVAYQLGRLRQAEVSAR</sequence>
<name>A0AAV7UME2_PLEWA</name>
<accession>A0AAV7UME2</accession>
<gene>
    <name evidence="1" type="ORF">NDU88_006240</name>
</gene>
<comment type="caution">
    <text evidence="1">The sequence shown here is derived from an EMBL/GenBank/DDBJ whole genome shotgun (WGS) entry which is preliminary data.</text>
</comment>